<evidence type="ECO:0000313" key="3">
    <source>
        <dbReference type="EMBL" id="CDR10553.1"/>
    </source>
</evidence>
<name>A0A060ZWB8_9ACTN</name>
<dbReference type="EMBL" id="LK022848">
    <property type="protein sequence ID" value="CDR10553.1"/>
    <property type="molecule type" value="Genomic_DNA"/>
</dbReference>
<keyword evidence="2" id="KW-0472">Membrane</keyword>
<feature type="transmembrane region" description="Helical" evidence="2">
    <location>
        <begin position="25"/>
        <end position="45"/>
    </location>
</feature>
<proteinExistence type="predicted"/>
<keyword evidence="2" id="KW-0812">Transmembrane</keyword>
<dbReference type="AlphaFoldDB" id="A0A060ZWB8"/>
<accession>A0A060ZWB8</accession>
<feature type="region of interest" description="Disordered" evidence="1">
    <location>
        <begin position="52"/>
        <end position="73"/>
    </location>
</feature>
<reference evidence="3" key="1">
    <citation type="submission" date="2014-05" db="EMBL/GenBank/DDBJ databases">
        <authorList>
            <person name="Horn Fabian"/>
        </authorList>
    </citation>
    <scope>NUCLEOTIDE SEQUENCE</scope>
</reference>
<evidence type="ECO:0000256" key="2">
    <source>
        <dbReference type="SAM" id="Phobius"/>
    </source>
</evidence>
<keyword evidence="2" id="KW-1133">Transmembrane helix</keyword>
<gene>
    <name evidence="3" type="ORF">SIRAN6980</name>
</gene>
<protein>
    <submittedName>
        <fullName evidence="3">Uncharacterized protein</fullName>
    </submittedName>
</protein>
<dbReference type="HOGENOM" id="CLU_2248603_0_0_11"/>
<sequence length="104" mass="10975">MSVSALPVPSSMKDLSQMTDNLSEIIGIALGSLQLVAFGWGRAAAARARRRWGARDGEAPVKATSIPGMPPMMPPPPGSVVHYRWADGSSATVWMPGAEGARWS</sequence>
<organism evidence="3">
    <name type="scientific">Streptomyces iranensis</name>
    <dbReference type="NCBI Taxonomy" id="576784"/>
    <lineage>
        <taxon>Bacteria</taxon>
        <taxon>Bacillati</taxon>
        <taxon>Actinomycetota</taxon>
        <taxon>Actinomycetes</taxon>
        <taxon>Kitasatosporales</taxon>
        <taxon>Streptomycetaceae</taxon>
        <taxon>Streptomyces</taxon>
        <taxon>Streptomyces violaceusniger group</taxon>
    </lineage>
</organism>
<evidence type="ECO:0000256" key="1">
    <source>
        <dbReference type="SAM" id="MobiDB-lite"/>
    </source>
</evidence>